<dbReference type="EMBL" id="CP104064">
    <property type="protein sequence ID" value="WAH35890.1"/>
    <property type="molecule type" value="Genomic_DNA"/>
</dbReference>
<dbReference type="InterPro" id="IPR002925">
    <property type="entry name" value="Dienelactn_hydro"/>
</dbReference>
<dbReference type="RefSeq" id="WP_268043179.1">
    <property type="nucleotide sequence ID" value="NZ_CP104064.1"/>
</dbReference>
<organism evidence="2 3">
    <name type="scientific">Alicyclobacillus dauci</name>
    <dbReference type="NCBI Taxonomy" id="1475485"/>
    <lineage>
        <taxon>Bacteria</taxon>
        <taxon>Bacillati</taxon>
        <taxon>Bacillota</taxon>
        <taxon>Bacilli</taxon>
        <taxon>Bacillales</taxon>
        <taxon>Alicyclobacillaceae</taxon>
        <taxon>Alicyclobacillus</taxon>
    </lineage>
</organism>
<evidence type="ECO:0000313" key="3">
    <source>
        <dbReference type="Proteomes" id="UP001164803"/>
    </source>
</evidence>
<dbReference type="PANTHER" id="PTHR46623">
    <property type="entry name" value="CARBOXYMETHYLENEBUTENOLIDASE-RELATED"/>
    <property type="match status" value="1"/>
</dbReference>
<keyword evidence="2" id="KW-0378">Hydrolase</keyword>
<dbReference type="PANTHER" id="PTHR46623:SF6">
    <property type="entry name" value="ALPHA_BETA-HYDROLASES SUPERFAMILY PROTEIN"/>
    <property type="match status" value="1"/>
</dbReference>
<evidence type="ECO:0000313" key="2">
    <source>
        <dbReference type="EMBL" id="WAH35890.1"/>
    </source>
</evidence>
<dbReference type="GO" id="GO:0016787">
    <property type="term" value="F:hydrolase activity"/>
    <property type="evidence" value="ECO:0007669"/>
    <property type="project" value="UniProtKB-KW"/>
</dbReference>
<protein>
    <submittedName>
        <fullName evidence="2">Dienelactone hydrolase family protein</fullName>
    </submittedName>
</protein>
<dbReference type="Gene3D" id="3.40.50.1820">
    <property type="entry name" value="alpha/beta hydrolase"/>
    <property type="match status" value="1"/>
</dbReference>
<evidence type="ECO:0000259" key="1">
    <source>
        <dbReference type="Pfam" id="PF01738"/>
    </source>
</evidence>
<sequence>MILTYHNHSDTVVVVLHEIYGVNQHIKNVCERLSEVGYDVVCPDLVGKDERYSYDQEDIAYKNFMNVGFMQVADNARFTLRQLRTIYSTVYVVGYRVGATTAWLCGAEPGLVDALVAYYGSRIRDYLGMQPQCPSLLLLPIQETSFNVDEVIAKLREKVNVSVHKYDGLHGFADPQNHNYSELASRQAFDDTIRFFSNISKSLLD</sequence>
<feature type="domain" description="Dienelactone hydrolase" evidence="1">
    <location>
        <begin position="10"/>
        <end position="199"/>
    </location>
</feature>
<dbReference type="Proteomes" id="UP001164803">
    <property type="component" value="Chromosome"/>
</dbReference>
<dbReference type="Pfam" id="PF01738">
    <property type="entry name" value="DLH"/>
    <property type="match status" value="1"/>
</dbReference>
<name>A0ABY6YZF4_9BACL</name>
<proteinExistence type="predicted"/>
<dbReference type="SUPFAM" id="SSF53474">
    <property type="entry name" value="alpha/beta-Hydrolases"/>
    <property type="match status" value="1"/>
</dbReference>
<gene>
    <name evidence="2" type="ORF">NZD86_16690</name>
</gene>
<keyword evidence="3" id="KW-1185">Reference proteome</keyword>
<dbReference type="InterPro" id="IPR051049">
    <property type="entry name" value="Dienelactone_hydrolase-like"/>
</dbReference>
<accession>A0ABY6YZF4</accession>
<dbReference type="InterPro" id="IPR029058">
    <property type="entry name" value="AB_hydrolase_fold"/>
</dbReference>
<reference evidence="2" key="1">
    <citation type="submission" date="2022-08" db="EMBL/GenBank/DDBJ databases">
        <title>Alicyclobacillus dauci DSM2870, complete genome.</title>
        <authorList>
            <person name="Wang Q."/>
            <person name="Cai R."/>
            <person name="Wang Z."/>
        </authorList>
    </citation>
    <scope>NUCLEOTIDE SEQUENCE</scope>
    <source>
        <strain evidence="2">DSM 28700</strain>
    </source>
</reference>